<evidence type="ECO:0000256" key="1">
    <source>
        <dbReference type="ARBA" id="ARBA00022669"/>
    </source>
</evidence>
<evidence type="ECO:0000313" key="4">
    <source>
        <dbReference type="EMBL" id="KAK4443548.1"/>
    </source>
</evidence>
<evidence type="ECO:0000256" key="2">
    <source>
        <dbReference type="ARBA" id="ARBA00023026"/>
    </source>
</evidence>
<accession>A0AAV9G812</accession>
<protein>
    <submittedName>
        <fullName evidence="4">Uncharacterized protein</fullName>
    </submittedName>
</protein>
<feature type="signal peptide" evidence="3">
    <location>
        <begin position="1"/>
        <end position="21"/>
    </location>
</feature>
<reference evidence="4" key="2">
    <citation type="submission" date="2023-05" db="EMBL/GenBank/DDBJ databases">
        <authorList>
            <consortium name="Lawrence Berkeley National Laboratory"/>
            <person name="Steindorff A."/>
            <person name="Hensen N."/>
            <person name="Bonometti L."/>
            <person name="Westerberg I."/>
            <person name="Brannstrom I.O."/>
            <person name="Guillou S."/>
            <person name="Cros-Aarteil S."/>
            <person name="Calhoun S."/>
            <person name="Haridas S."/>
            <person name="Kuo A."/>
            <person name="Mondo S."/>
            <person name="Pangilinan J."/>
            <person name="Riley R."/>
            <person name="Labutti K."/>
            <person name="Andreopoulos B."/>
            <person name="Lipzen A."/>
            <person name="Chen C."/>
            <person name="Yanf M."/>
            <person name="Daum C."/>
            <person name="Ng V."/>
            <person name="Clum A."/>
            <person name="Ohm R."/>
            <person name="Martin F."/>
            <person name="Silar P."/>
            <person name="Natvig D."/>
            <person name="Lalanne C."/>
            <person name="Gautier V."/>
            <person name="Ament-Velasquez S.L."/>
            <person name="Kruys A."/>
            <person name="Hutchinson M.I."/>
            <person name="Powell A.J."/>
            <person name="Barry K."/>
            <person name="Miller A.N."/>
            <person name="Grigoriev I.V."/>
            <person name="Debuchy R."/>
            <person name="Gladieux P."/>
            <person name="Thoren M.H."/>
            <person name="Johannesson H."/>
        </authorList>
    </citation>
    <scope>NUCLEOTIDE SEQUENCE</scope>
    <source>
        <strain evidence="4">PSN243</strain>
    </source>
</reference>
<feature type="chain" id="PRO_5043373082" evidence="3">
    <location>
        <begin position="22"/>
        <end position="526"/>
    </location>
</feature>
<evidence type="ECO:0000256" key="3">
    <source>
        <dbReference type="SAM" id="SignalP"/>
    </source>
</evidence>
<dbReference type="InterPro" id="IPR053214">
    <property type="entry name" value="LysM12-like"/>
</dbReference>
<dbReference type="AlphaFoldDB" id="A0AAV9G812"/>
<organism evidence="4 5">
    <name type="scientific">Podospora aff. communis PSN243</name>
    <dbReference type="NCBI Taxonomy" id="3040156"/>
    <lineage>
        <taxon>Eukaryota</taxon>
        <taxon>Fungi</taxon>
        <taxon>Dikarya</taxon>
        <taxon>Ascomycota</taxon>
        <taxon>Pezizomycotina</taxon>
        <taxon>Sordariomycetes</taxon>
        <taxon>Sordariomycetidae</taxon>
        <taxon>Sordariales</taxon>
        <taxon>Podosporaceae</taxon>
        <taxon>Podospora</taxon>
    </lineage>
</organism>
<keyword evidence="1" id="KW-0147">Chitin-binding</keyword>
<keyword evidence="2" id="KW-0843">Virulence</keyword>
<gene>
    <name evidence="4" type="ORF">QBC34DRAFT_477065</name>
</gene>
<name>A0AAV9G812_9PEZI</name>
<dbReference type="PANTHER" id="PTHR47700:SF1">
    <property type="entry name" value="CHITINASE"/>
    <property type="match status" value="1"/>
</dbReference>
<reference evidence="4" key="1">
    <citation type="journal article" date="2023" name="Mol. Phylogenet. Evol.">
        <title>Genome-scale phylogeny and comparative genomics of the fungal order Sordariales.</title>
        <authorList>
            <person name="Hensen N."/>
            <person name="Bonometti L."/>
            <person name="Westerberg I."/>
            <person name="Brannstrom I.O."/>
            <person name="Guillou S."/>
            <person name="Cros-Aarteil S."/>
            <person name="Calhoun S."/>
            <person name="Haridas S."/>
            <person name="Kuo A."/>
            <person name="Mondo S."/>
            <person name="Pangilinan J."/>
            <person name="Riley R."/>
            <person name="LaButti K."/>
            <person name="Andreopoulos B."/>
            <person name="Lipzen A."/>
            <person name="Chen C."/>
            <person name="Yan M."/>
            <person name="Daum C."/>
            <person name="Ng V."/>
            <person name="Clum A."/>
            <person name="Steindorff A."/>
            <person name="Ohm R.A."/>
            <person name="Martin F."/>
            <person name="Silar P."/>
            <person name="Natvig D.O."/>
            <person name="Lalanne C."/>
            <person name="Gautier V."/>
            <person name="Ament-Velasquez S.L."/>
            <person name="Kruys A."/>
            <person name="Hutchinson M.I."/>
            <person name="Powell A.J."/>
            <person name="Barry K."/>
            <person name="Miller A.N."/>
            <person name="Grigoriev I.V."/>
            <person name="Debuchy R."/>
            <person name="Gladieux P."/>
            <person name="Hiltunen Thoren M."/>
            <person name="Johannesson H."/>
        </authorList>
    </citation>
    <scope>NUCLEOTIDE SEQUENCE</scope>
    <source>
        <strain evidence="4">PSN243</strain>
    </source>
</reference>
<keyword evidence="5" id="KW-1185">Reference proteome</keyword>
<proteinExistence type="predicted"/>
<keyword evidence="3" id="KW-0732">Signal</keyword>
<sequence length="526" mass="56750">MGKMALSRCNWWVLLTGASLAAAIGQRPRTGNWTTLNCEHAAIVDATTFTSEQRWSVLDADHAWADVVDAWRNEYKPEARFRSFQQAVFYDLSTHEGTTCGEVSGIGGCHTPMSCEDRFKGQTGAATAIIMNSFVAVHLVLSNLYRALRDLAMRDLPRFGLDFDILSKDGSRNEEDTARIAPVLLDTINLAPLIALAPSFNISIDENKDFTAGPAARKAIVDEFVSILAPIVEERLKVTNASEDAWGYQVTSALAKGYLNTAYIHHAWMNLTATAGYRLFSGSEESIARLTRLISDGKMLAANRTTLPGEHLIPETAAATRRAAITRAVYAFALPAAWSANSAGVFVFDSGLACSESSNGAPPESDLVDIPSTAMSQKTARSTASCQNAKLYFLVSASGDGPAAFSVPKGLELLERAEYGRLSRHDIILAAIRTYENNGKKNGAPKIKPTDAAVLNNLYTEGVLTPGYVRLAVCGRDEVDRNRGKTGGCETYPCDRVGPSSRASRSAGGLGGGLWWCLLLAVFCIF</sequence>
<dbReference type="PANTHER" id="PTHR47700">
    <property type="entry name" value="V CHITINASE, PUTATIVE (AFU_ORTHOLOGUE AFUA_6G13720)-RELATED"/>
    <property type="match status" value="1"/>
</dbReference>
<dbReference type="Proteomes" id="UP001321760">
    <property type="component" value="Unassembled WGS sequence"/>
</dbReference>
<dbReference type="EMBL" id="MU865991">
    <property type="protein sequence ID" value="KAK4443548.1"/>
    <property type="molecule type" value="Genomic_DNA"/>
</dbReference>
<evidence type="ECO:0000313" key="5">
    <source>
        <dbReference type="Proteomes" id="UP001321760"/>
    </source>
</evidence>
<dbReference type="GO" id="GO:0008061">
    <property type="term" value="F:chitin binding"/>
    <property type="evidence" value="ECO:0007669"/>
    <property type="project" value="UniProtKB-KW"/>
</dbReference>
<comment type="caution">
    <text evidence="4">The sequence shown here is derived from an EMBL/GenBank/DDBJ whole genome shotgun (WGS) entry which is preliminary data.</text>
</comment>